<dbReference type="AlphaFoldDB" id="A0A4R9LLC7"/>
<evidence type="ECO:0000313" key="2">
    <source>
        <dbReference type="EMBL" id="TGN06954.1"/>
    </source>
</evidence>
<proteinExistence type="predicted"/>
<evidence type="ECO:0008006" key="4">
    <source>
        <dbReference type="Google" id="ProtNLM"/>
    </source>
</evidence>
<dbReference type="Proteomes" id="UP000298264">
    <property type="component" value="Unassembled WGS sequence"/>
</dbReference>
<feature type="transmembrane region" description="Helical" evidence="1">
    <location>
        <begin position="7"/>
        <end position="29"/>
    </location>
</feature>
<organism evidence="2 3">
    <name type="scientific">Leptospira ilyithenensis</name>
    <dbReference type="NCBI Taxonomy" id="2484901"/>
    <lineage>
        <taxon>Bacteria</taxon>
        <taxon>Pseudomonadati</taxon>
        <taxon>Spirochaetota</taxon>
        <taxon>Spirochaetia</taxon>
        <taxon>Leptospirales</taxon>
        <taxon>Leptospiraceae</taxon>
        <taxon>Leptospira</taxon>
    </lineage>
</organism>
<keyword evidence="1" id="KW-0472">Membrane</keyword>
<comment type="caution">
    <text evidence="2">The sequence shown here is derived from an EMBL/GenBank/DDBJ whole genome shotgun (WGS) entry which is preliminary data.</text>
</comment>
<dbReference type="EMBL" id="RQHV01000062">
    <property type="protein sequence ID" value="TGN06954.1"/>
    <property type="molecule type" value="Genomic_DNA"/>
</dbReference>
<keyword evidence="1" id="KW-1133">Transmembrane helix</keyword>
<reference evidence="2" key="1">
    <citation type="journal article" date="2019" name="PLoS Negl. Trop. Dis.">
        <title>Revisiting the worldwide diversity of Leptospira species in the environment.</title>
        <authorList>
            <person name="Vincent A.T."/>
            <person name="Schiettekatte O."/>
            <person name="Bourhy P."/>
            <person name="Veyrier F.J."/>
            <person name="Picardeau M."/>
        </authorList>
    </citation>
    <scope>NUCLEOTIDE SEQUENCE [LARGE SCALE GENOMIC DNA]</scope>
    <source>
        <strain evidence="2">201400974</strain>
    </source>
</reference>
<keyword evidence="1" id="KW-0812">Transmembrane</keyword>
<evidence type="ECO:0000256" key="1">
    <source>
        <dbReference type="SAM" id="Phobius"/>
    </source>
</evidence>
<evidence type="ECO:0000313" key="3">
    <source>
        <dbReference type="Proteomes" id="UP000298264"/>
    </source>
</evidence>
<name>A0A4R9LLC7_9LEPT</name>
<dbReference type="RefSeq" id="WP_135765678.1">
    <property type="nucleotide sequence ID" value="NZ_RQHV01000062.1"/>
</dbReference>
<protein>
    <recommendedName>
        <fullName evidence="4">DUF4340 domain-containing protein</fullName>
    </recommendedName>
</protein>
<sequence>MKKANKTFLFLNLVLVLLILLVYDVFHFFPTTYEEARLWLGEKALAADFLMIKVKEPNLGSTVEFFIFKKDNIWFVSRKDEEIPRIYFADPEKIQSLLNGFAAIRKFGKPAKELSDSEFRKDGKPFRLILKKENKEIVDLELGDCFETKSECLIRHSNTKHAYLVPTDFTSRIGEGEFDFFLTIKPFAFLSIGNLESFVYKRKDQMVLSFLKKNNVWVSDHPISKQKLSNSKIDNLLLRVVSLSGLFAATESSLLQFKLKDTNTGESLSLIWQESGSKKEYSLTDMGSLNATGRVLRFAPNGQYVIMPFYVWDYWQNFDIRQLEE</sequence>
<dbReference type="OrthoDB" id="322543at2"/>
<keyword evidence="3" id="KW-1185">Reference proteome</keyword>
<accession>A0A4R9LLC7</accession>
<gene>
    <name evidence="2" type="ORF">EHS11_17645</name>
</gene>